<evidence type="ECO:0000313" key="1">
    <source>
        <dbReference type="EMBL" id="KAK7347474.1"/>
    </source>
</evidence>
<protein>
    <submittedName>
        <fullName evidence="1">Uncharacterized protein</fullName>
    </submittedName>
</protein>
<dbReference type="Proteomes" id="UP001374584">
    <property type="component" value="Unassembled WGS sequence"/>
</dbReference>
<reference evidence="1 2" key="1">
    <citation type="submission" date="2024-01" db="EMBL/GenBank/DDBJ databases">
        <title>The genomes of 5 underutilized Papilionoideae crops provide insights into root nodulation and disease resistanc.</title>
        <authorList>
            <person name="Jiang F."/>
        </authorList>
    </citation>
    <scope>NUCLEOTIDE SEQUENCE [LARGE SCALE GENOMIC DNA]</scope>
    <source>
        <strain evidence="1">JINMINGXINNONG_FW02</strain>
        <tissue evidence="1">Leaves</tissue>
    </source>
</reference>
<evidence type="ECO:0000313" key="2">
    <source>
        <dbReference type="Proteomes" id="UP001374584"/>
    </source>
</evidence>
<sequence length="106" mass="11982">MNLASEGERSEKKRFVIEFHMVGGPCYEQPQARETLFSPPALKYSLGFEEQLEQCDKFCGRERNSRTTSFAFTSQHASSGQIKPQLAHSSFPFTTYVGIGFGELKH</sequence>
<comment type="caution">
    <text evidence="1">The sequence shown here is derived from an EMBL/GenBank/DDBJ whole genome shotgun (WGS) entry which is preliminary data.</text>
</comment>
<proteinExistence type="predicted"/>
<gene>
    <name evidence="1" type="ORF">VNO80_22004</name>
</gene>
<keyword evidence="2" id="KW-1185">Reference proteome</keyword>
<dbReference type="AlphaFoldDB" id="A0AAN9M4A3"/>
<accession>A0AAN9M4A3</accession>
<dbReference type="EMBL" id="JAYMYR010000008">
    <property type="protein sequence ID" value="KAK7347474.1"/>
    <property type="molecule type" value="Genomic_DNA"/>
</dbReference>
<name>A0AAN9M4A3_PHACN</name>
<organism evidence="1 2">
    <name type="scientific">Phaseolus coccineus</name>
    <name type="common">Scarlet runner bean</name>
    <name type="synonym">Phaseolus multiflorus</name>
    <dbReference type="NCBI Taxonomy" id="3886"/>
    <lineage>
        <taxon>Eukaryota</taxon>
        <taxon>Viridiplantae</taxon>
        <taxon>Streptophyta</taxon>
        <taxon>Embryophyta</taxon>
        <taxon>Tracheophyta</taxon>
        <taxon>Spermatophyta</taxon>
        <taxon>Magnoliopsida</taxon>
        <taxon>eudicotyledons</taxon>
        <taxon>Gunneridae</taxon>
        <taxon>Pentapetalae</taxon>
        <taxon>rosids</taxon>
        <taxon>fabids</taxon>
        <taxon>Fabales</taxon>
        <taxon>Fabaceae</taxon>
        <taxon>Papilionoideae</taxon>
        <taxon>50 kb inversion clade</taxon>
        <taxon>NPAAA clade</taxon>
        <taxon>indigoferoid/millettioid clade</taxon>
        <taxon>Phaseoleae</taxon>
        <taxon>Phaseolus</taxon>
    </lineage>
</organism>